<dbReference type="Gene3D" id="2.40.50.140">
    <property type="entry name" value="Nucleic acid-binding proteins"/>
    <property type="match status" value="1"/>
</dbReference>
<name>A0AAW4FX92_9HYPH</name>
<comment type="caution">
    <text evidence="3">The sequence shown here is derived from an EMBL/GenBank/DDBJ whole genome shotgun (WGS) entry which is preliminary data.</text>
</comment>
<dbReference type="Proteomes" id="UP000744980">
    <property type="component" value="Unassembled WGS sequence"/>
</dbReference>
<dbReference type="GO" id="GO:0006281">
    <property type="term" value="P:DNA repair"/>
    <property type="evidence" value="ECO:0007669"/>
    <property type="project" value="InterPro"/>
</dbReference>
<proteinExistence type="predicted"/>
<reference evidence="3 4" key="1">
    <citation type="submission" date="2020-01" db="EMBL/GenBank/DDBJ databases">
        <title>Draft genome assembly of Ensifer adhaerens T173.</title>
        <authorList>
            <person name="Craig J.E."/>
            <person name="Stinchcombe J.R."/>
        </authorList>
    </citation>
    <scope>NUCLEOTIDE SEQUENCE [LARGE SCALE GENOMIC DNA]</scope>
    <source>
        <strain evidence="3 4">T173</strain>
    </source>
</reference>
<gene>
    <name evidence="3" type="ORF">GFB56_34995</name>
</gene>
<dbReference type="GO" id="GO:0003910">
    <property type="term" value="F:DNA ligase (ATP) activity"/>
    <property type="evidence" value="ECO:0007669"/>
    <property type="project" value="UniProtKB-EC"/>
</dbReference>
<accession>A0AAW4FX92</accession>
<dbReference type="EC" id="6.5.1.1" evidence="1"/>
<dbReference type="SUPFAM" id="SSF50249">
    <property type="entry name" value="Nucleic acid-binding proteins"/>
    <property type="match status" value="1"/>
</dbReference>
<evidence type="ECO:0000259" key="2">
    <source>
        <dbReference type="Pfam" id="PF04679"/>
    </source>
</evidence>
<organism evidence="3 4">
    <name type="scientific">Ensifer canadensis</name>
    <dbReference type="NCBI Taxonomy" id="555315"/>
    <lineage>
        <taxon>Bacteria</taxon>
        <taxon>Pseudomonadati</taxon>
        <taxon>Pseudomonadota</taxon>
        <taxon>Alphaproteobacteria</taxon>
        <taxon>Hyphomicrobiales</taxon>
        <taxon>Rhizobiaceae</taxon>
        <taxon>Sinorhizobium/Ensifer group</taxon>
        <taxon>Ensifer</taxon>
    </lineage>
</organism>
<evidence type="ECO:0000313" key="3">
    <source>
        <dbReference type="EMBL" id="MBM3095898.1"/>
    </source>
</evidence>
<dbReference type="AlphaFoldDB" id="A0AAW4FX92"/>
<dbReference type="InterPro" id="IPR012309">
    <property type="entry name" value="DNA_ligase_ATP-dep_C"/>
</dbReference>
<dbReference type="CDD" id="cd07971">
    <property type="entry name" value="OBF_DNA_ligase_LigD"/>
    <property type="match status" value="1"/>
</dbReference>
<dbReference type="EMBL" id="WXFA01000060">
    <property type="protein sequence ID" value="MBM3095898.1"/>
    <property type="molecule type" value="Genomic_DNA"/>
</dbReference>
<feature type="domain" description="DNA ligase ATP-dependent C-terminal" evidence="2">
    <location>
        <begin position="52"/>
        <end position="134"/>
    </location>
</feature>
<keyword evidence="4" id="KW-1185">Reference proteome</keyword>
<protein>
    <recommendedName>
        <fullName evidence="1">DNA ligase (ATP)</fullName>
        <ecNumber evidence="1">6.5.1.1</ecNumber>
    </recommendedName>
</protein>
<evidence type="ECO:0000256" key="1">
    <source>
        <dbReference type="ARBA" id="ARBA00012727"/>
    </source>
</evidence>
<dbReference type="RefSeq" id="WP_057210643.1">
    <property type="nucleotide sequence ID" value="NZ_CP083371.1"/>
</dbReference>
<sequence>MNLFGVRALWLWLKYPPTVLDQGACGDWVKLKCIQSDGFVVVGCEPSTKVAGAISRLLLTARRGNELVYVCGVGTGFTDKMARDLRKQLSDMPPVALKRKNAVFCEPAFVAEITYTEITSEGKLRHPSFEGLRELAENVDVFELKK</sequence>
<dbReference type="Pfam" id="PF04679">
    <property type="entry name" value="DNA_ligase_A_C"/>
    <property type="match status" value="1"/>
</dbReference>
<evidence type="ECO:0000313" key="4">
    <source>
        <dbReference type="Proteomes" id="UP000744980"/>
    </source>
</evidence>
<dbReference type="InterPro" id="IPR012340">
    <property type="entry name" value="NA-bd_OB-fold"/>
</dbReference>
<dbReference type="GO" id="GO:0006310">
    <property type="term" value="P:DNA recombination"/>
    <property type="evidence" value="ECO:0007669"/>
    <property type="project" value="InterPro"/>
</dbReference>